<comment type="caution">
    <text evidence="2">The sequence shown here is derived from an EMBL/GenBank/DDBJ whole genome shotgun (WGS) entry which is preliminary data.</text>
</comment>
<sequence length="125" mass="14266">MVTCNPSRTPVDIESKLDDDGDPDSDPNLYRSLVGSFQYLTFTQPDIFYAIQQGALNYGIQLFASTTSMVAYSDVDWRQRTLSLYSFEADYRSVAYVVAKTCWLHNLLHELHTSLSFVNLVYCDN</sequence>
<accession>A0A699IPX1</accession>
<gene>
    <name evidence="2" type="ORF">Tci_554781</name>
</gene>
<organism evidence="2">
    <name type="scientific">Tanacetum cinerariifolium</name>
    <name type="common">Dalmatian daisy</name>
    <name type="synonym">Chrysanthemum cinerariifolium</name>
    <dbReference type="NCBI Taxonomy" id="118510"/>
    <lineage>
        <taxon>Eukaryota</taxon>
        <taxon>Viridiplantae</taxon>
        <taxon>Streptophyta</taxon>
        <taxon>Embryophyta</taxon>
        <taxon>Tracheophyta</taxon>
        <taxon>Spermatophyta</taxon>
        <taxon>Magnoliopsida</taxon>
        <taxon>eudicotyledons</taxon>
        <taxon>Gunneridae</taxon>
        <taxon>Pentapetalae</taxon>
        <taxon>asterids</taxon>
        <taxon>campanulids</taxon>
        <taxon>Asterales</taxon>
        <taxon>Asteraceae</taxon>
        <taxon>Asteroideae</taxon>
        <taxon>Anthemideae</taxon>
        <taxon>Anthemidinae</taxon>
        <taxon>Tanacetum</taxon>
    </lineage>
</organism>
<dbReference type="EMBL" id="BKCJ010329076">
    <property type="protein sequence ID" value="GEZ82808.1"/>
    <property type="molecule type" value="Genomic_DNA"/>
</dbReference>
<dbReference type="PANTHER" id="PTHR11439">
    <property type="entry name" value="GAG-POL-RELATED RETROTRANSPOSON"/>
    <property type="match status" value="1"/>
</dbReference>
<feature type="non-terminal residue" evidence="2">
    <location>
        <position position="125"/>
    </location>
</feature>
<evidence type="ECO:0000313" key="2">
    <source>
        <dbReference type="EMBL" id="GEZ82808.1"/>
    </source>
</evidence>
<dbReference type="AlphaFoldDB" id="A0A699IPX1"/>
<reference evidence="2" key="1">
    <citation type="journal article" date="2019" name="Sci. Rep.">
        <title>Draft genome of Tanacetum cinerariifolium, the natural source of mosquito coil.</title>
        <authorList>
            <person name="Yamashiro T."/>
            <person name="Shiraishi A."/>
            <person name="Satake H."/>
            <person name="Nakayama K."/>
        </authorList>
    </citation>
    <scope>NUCLEOTIDE SEQUENCE</scope>
</reference>
<protein>
    <submittedName>
        <fullName evidence="2">Uncharacterized protein</fullName>
    </submittedName>
</protein>
<feature type="region of interest" description="Disordered" evidence="1">
    <location>
        <begin position="1"/>
        <end position="25"/>
    </location>
</feature>
<name>A0A699IPX1_TANCI</name>
<evidence type="ECO:0000256" key="1">
    <source>
        <dbReference type="SAM" id="MobiDB-lite"/>
    </source>
</evidence>
<dbReference type="PANTHER" id="PTHR11439:SF524">
    <property type="entry name" value="RNA-DIRECTED DNA POLYMERASE, PROTEIN KINASE RLK-PELLE-DLSV FAMILY"/>
    <property type="match status" value="1"/>
</dbReference>
<proteinExistence type="predicted"/>